<evidence type="ECO:0000313" key="10">
    <source>
        <dbReference type="EMBL" id="KAK6912728.1"/>
    </source>
</evidence>
<organism evidence="10 11">
    <name type="scientific">Dillenia turbinata</name>
    <dbReference type="NCBI Taxonomy" id="194707"/>
    <lineage>
        <taxon>Eukaryota</taxon>
        <taxon>Viridiplantae</taxon>
        <taxon>Streptophyta</taxon>
        <taxon>Embryophyta</taxon>
        <taxon>Tracheophyta</taxon>
        <taxon>Spermatophyta</taxon>
        <taxon>Magnoliopsida</taxon>
        <taxon>eudicotyledons</taxon>
        <taxon>Gunneridae</taxon>
        <taxon>Pentapetalae</taxon>
        <taxon>Dilleniales</taxon>
        <taxon>Dilleniaceae</taxon>
        <taxon>Dillenia</taxon>
    </lineage>
</organism>
<keyword evidence="6 8" id="KW-0539">Nucleus</keyword>
<evidence type="ECO:0000259" key="9">
    <source>
        <dbReference type="PROSITE" id="PS51745"/>
    </source>
</evidence>
<dbReference type="EMBL" id="JBAMMX010000027">
    <property type="protein sequence ID" value="KAK6912728.1"/>
    <property type="molecule type" value="Genomic_DNA"/>
</dbReference>
<comment type="function">
    <text evidence="8">Aux/IAA proteins are short-lived transcriptional factors that function as repressors of early auxin response genes at low auxin concentrations.</text>
</comment>
<dbReference type="GO" id="GO:0006355">
    <property type="term" value="P:regulation of DNA-templated transcription"/>
    <property type="evidence" value="ECO:0007669"/>
    <property type="project" value="InterPro"/>
</dbReference>
<keyword evidence="5 8" id="KW-0804">Transcription</keyword>
<name>A0AAN8U982_9MAGN</name>
<dbReference type="InterPro" id="IPR033389">
    <property type="entry name" value="AUX/IAA_dom"/>
</dbReference>
<protein>
    <recommendedName>
        <fullName evidence="8">Auxin-responsive protein</fullName>
    </recommendedName>
</protein>
<dbReference type="PANTHER" id="PTHR31734">
    <property type="entry name" value="AUXIN-RESPONSIVE PROTEIN IAA17"/>
    <property type="match status" value="1"/>
</dbReference>
<comment type="subcellular location">
    <subcellularLocation>
        <location evidence="1 8">Nucleus</location>
    </subcellularLocation>
</comment>
<evidence type="ECO:0000256" key="7">
    <source>
        <dbReference type="ARBA" id="ARBA00023294"/>
    </source>
</evidence>
<evidence type="ECO:0000256" key="8">
    <source>
        <dbReference type="RuleBase" id="RU004549"/>
    </source>
</evidence>
<reference evidence="10 11" key="1">
    <citation type="submission" date="2023-12" db="EMBL/GenBank/DDBJ databases">
        <title>A high-quality genome assembly for Dillenia turbinata (Dilleniales).</title>
        <authorList>
            <person name="Chanderbali A."/>
        </authorList>
    </citation>
    <scope>NUCLEOTIDE SEQUENCE [LARGE SCALE GENOMIC DNA]</scope>
    <source>
        <strain evidence="10">LSX21</strain>
        <tissue evidence="10">Leaf</tissue>
    </source>
</reference>
<evidence type="ECO:0000256" key="6">
    <source>
        <dbReference type="ARBA" id="ARBA00023242"/>
    </source>
</evidence>
<accession>A0AAN8U982</accession>
<keyword evidence="4 8" id="KW-0805">Transcription regulation</keyword>
<dbReference type="Pfam" id="PF02309">
    <property type="entry name" value="AUX_IAA"/>
    <property type="match status" value="1"/>
</dbReference>
<keyword evidence="3 8" id="KW-0678">Repressor</keyword>
<comment type="caution">
    <text evidence="10">The sequence shown here is derived from an EMBL/GenBank/DDBJ whole genome shotgun (WGS) entry which is preliminary data.</text>
</comment>
<evidence type="ECO:0000313" key="11">
    <source>
        <dbReference type="Proteomes" id="UP001370490"/>
    </source>
</evidence>
<dbReference type="GO" id="GO:0009734">
    <property type="term" value="P:auxin-activated signaling pathway"/>
    <property type="evidence" value="ECO:0007669"/>
    <property type="project" value="UniProtKB-UniRule"/>
</dbReference>
<feature type="domain" description="PB1" evidence="9">
    <location>
        <begin position="155"/>
        <end position="246"/>
    </location>
</feature>
<dbReference type="FunFam" id="3.10.20.90:FF:000078">
    <property type="entry name" value="Auxin-responsive protein"/>
    <property type="match status" value="1"/>
</dbReference>
<dbReference type="PROSITE" id="PS51745">
    <property type="entry name" value="PB1"/>
    <property type="match status" value="1"/>
</dbReference>
<evidence type="ECO:0000256" key="1">
    <source>
        <dbReference type="ARBA" id="ARBA00004123"/>
    </source>
</evidence>
<gene>
    <name evidence="10" type="ORF">RJ641_022329</name>
</gene>
<keyword evidence="11" id="KW-1185">Reference proteome</keyword>
<evidence type="ECO:0000256" key="4">
    <source>
        <dbReference type="ARBA" id="ARBA00023015"/>
    </source>
</evidence>
<proteinExistence type="inferred from homology"/>
<evidence type="ECO:0000256" key="3">
    <source>
        <dbReference type="ARBA" id="ARBA00022491"/>
    </source>
</evidence>
<dbReference type="SUPFAM" id="SSF54277">
    <property type="entry name" value="CAD &amp; PB1 domains"/>
    <property type="match status" value="1"/>
</dbReference>
<evidence type="ECO:0000256" key="5">
    <source>
        <dbReference type="ARBA" id="ARBA00023163"/>
    </source>
</evidence>
<dbReference type="InterPro" id="IPR003311">
    <property type="entry name" value="AUX_IAA"/>
</dbReference>
<sequence length="254" mass="28251">MTEDFSSTLSLSSIVSTDEASNGVLNFKETELRLGLPGSESPERNSKNGFMNLKDFSSGFDVDFSKTVDDSENWRFCASSTHEASTLEKLPPSTSRLQLKETQTPARSKDVFALHAYIDRARMVGWPPIRSFRKNTLASSSAIMEDDQGKSGLKCPYVKVSMDGAPYLRKVNLRSYHNFDELFATLKKMFDPLTSGQCCSNGVSGHLVNLLHVLTYEDKDGDWMLVGDVLWEMFTDSCKKLRIMKGAEATGLGI</sequence>
<dbReference type="Gene3D" id="3.10.20.90">
    <property type="entry name" value="Phosphatidylinositol 3-kinase Catalytic Subunit, Chain A, domain 1"/>
    <property type="match status" value="1"/>
</dbReference>
<dbReference type="PANTHER" id="PTHR31734:SF257">
    <property type="entry name" value="AUXIN-RESPONSIVE PROTEIN"/>
    <property type="match status" value="1"/>
</dbReference>
<comment type="similarity">
    <text evidence="2 8">Belongs to the Aux/IAA family.</text>
</comment>
<keyword evidence="7 8" id="KW-0927">Auxin signaling pathway</keyword>
<evidence type="ECO:0000256" key="2">
    <source>
        <dbReference type="ARBA" id="ARBA00006728"/>
    </source>
</evidence>
<comment type="subunit">
    <text evidence="8">Homodimers and heterodimers.</text>
</comment>
<dbReference type="InterPro" id="IPR053793">
    <property type="entry name" value="PB1-like"/>
</dbReference>
<dbReference type="AlphaFoldDB" id="A0AAN8U982"/>
<dbReference type="GO" id="GO:0005634">
    <property type="term" value="C:nucleus"/>
    <property type="evidence" value="ECO:0007669"/>
    <property type="project" value="UniProtKB-SubCell"/>
</dbReference>
<dbReference type="Proteomes" id="UP001370490">
    <property type="component" value="Unassembled WGS sequence"/>
</dbReference>